<gene>
    <name evidence="4" type="ORF">GFSPODELE1_LOCUS8934</name>
</gene>
<evidence type="ECO:0000259" key="3">
    <source>
        <dbReference type="Pfam" id="PF20152"/>
    </source>
</evidence>
<feature type="transmembrane region" description="Helical" evidence="2">
    <location>
        <begin position="283"/>
        <end position="302"/>
    </location>
</feature>
<dbReference type="Pfam" id="PF20152">
    <property type="entry name" value="DUF6534"/>
    <property type="match status" value="1"/>
</dbReference>
<accession>A0ABP1E0B8</accession>
<evidence type="ECO:0000256" key="2">
    <source>
        <dbReference type="SAM" id="Phobius"/>
    </source>
</evidence>
<feature type="transmembrane region" description="Helical" evidence="2">
    <location>
        <begin position="169"/>
        <end position="188"/>
    </location>
</feature>
<keyword evidence="2" id="KW-0472">Membrane</keyword>
<protein>
    <recommendedName>
        <fullName evidence="3">DUF6534 domain-containing protein</fullName>
    </recommendedName>
</protein>
<feature type="transmembrane region" description="Helical" evidence="2">
    <location>
        <begin position="254"/>
        <end position="277"/>
    </location>
</feature>
<organism evidence="4 5">
    <name type="scientific">Somion occarium</name>
    <dbReference type="NCBI Taxonomy" id="3059160"/>
    <lineage>
        <taxon>Eukaryota</taxon>
        <taxon>Fungi</taxon>
        <taxon>Dikarya</taxon>
        <taxon>Basidiomycota</taxon>
        <taxon>Agaricomycotina</taxon>
        <taxon>Agaricomycetes</taxon>
        <taxon>Polyporales</taxon>
        <taxon>Cerrenaceae</taxon>
        <taxon>Somion</taxon>
    </lineage>
</organism>
<feature type="transmembrane region" description="Helical" evidence="2">
    <location>
        <begin position="82"/>
        <end position="101"/>
    </location>
</feature>
<feature type="region of interest" description="Disordered" evidence="1">
    <location>
        <begin position="353"/>
        <end position="376"/>
    </location>
</feature>
<dbReference type="EMBL" id="OZ037950">
    <property type="protein sequence ID" value="CAL1712679.1"/>
    <property type="molecule type" value="Genomic_DNA"/>
</dbReference>
<proteinExistence type="predicted"/>
<name>A0ABP1E0B8_9APHY</name>
<keyword evidence="2" id="KW-1133">Transmembrane helix</keyword>
<keyword evidence="2" id="KW-0812">Transmembrane</keyword>
<dbReference type="InterPro" id="IPR045339">
    <property type="entry name" value="DUF6534"/>
</dbReference>
<evidence type="ECO:0000256" key="1">
    <source>
        <dbReference type="SAM" id="MobiDB-lite"/>
    </source>
</evidence>
<feature type="domain" description="DUF6534" evidence="3">
    <location>
        <begin position="218"/>
        <end position="306"/>
    </location>
</feature>
<evidence type="ECO:0000313" key="4">
    <source>
        <dbReference type="EMBL" id="CAL1712679.1"/>
    </source>
</evidence>
<keyword evidence="5" id="KW-1185">Reference proteome</keyword>
<feature type="transmembrane region" description="Helical" evidence="2">
    <location>
        <begin position="208"/>
        <end position="233"/>
    </location>
</feature>
<sequence>MGLLLEGLIWRGGFSTIWSLLISSSKRVSSLMLYIIERQMATRRSTFGVLGCLSVGEILPRTGTGSVAENEGTNMSEYSIPYVMGGCIEAFTIAFMIYGVTMSQANFYMQRCDRDPSWMKWLAVLAIVNPSSLGVIDWGVPVSIVLDLIIETATEGFYIHRLWTYSKNIYLTAGVLVLLASRIAGLIYETIGTEVPTWAIFESRNSLRAVFIFTMSASILLDGILAAGMVYYLRRGRKEAQIKRTRDIVRWLMVYAVNTGGTLVAMTIVVLVTYLAVPGSLMFAGMFNILTKLYANSLFGALNSKHNLREKMKNPVILGSGEFESAASDSYRMRELRVRVATETSKAFDQLEPMGADEADEAPSRIHQNDKTVSVA</sequence>
<dbReference type="PANTHER" id="PTHR40465">
    <property type="entry name" value="CHROMOSOME 1, WHOLE GENOME SHOTGUN SEQUENCE"/>
    <property type="match status" value="1"/>
</dbReference>
<reference evidence="5" key="1">
    <citation type="submission" date="2024-04" db="EMBL/GenBank/DDBJ databases">
        <authorList>
            <person name="Shaw F."/>
            <person name="Minotto A."/>
        </authorList>
    </citation>
    <scope>NUCLEOTIDE SEQUENCE [LARGE SCALE GENOMIC DNA]</scope>
</reference>
<dbReference type="Proteomes" id="UP001497453">
    <property type="component" value="Chromosome 7"/>
</dbReference>
<dbReference type="PANTHER" id="PTHR40465:SF1">
    <property type="entry name" value="DUF6534 DOMAIN-CONTAINING PROTEIN"/>
    <property type="match status" value="1"/>
</dbReference>
<evidence type="ECO:0000313" key="5">
    <source>
        <dbReference type="Proteomes" id="UP001497453"/>
    </source>
</evidence>